<dbReference type="AlphaFoldDB" id="A0A926KS37"/>
<dbReference type="InterPro" id="IPR051599">
    <property type="entry name" value="Cell_Envelope_Assoc"/>
</dbReference>
<evidence type="ECO:0000313" key="3">
    <source>
        <dbReference type="Proteomes" id="UP000650466"/>
    </source>
</evidence>
<evidence type="ECO:0000259" key="1">
    <source>
        <dbReference type="Pfam" id="PF02698"/>
    </source>
</evidence>
<dbReference type="Pfam" id="PF02698">
    <property type="entry name" value="DUF218"/>
    <property type="match status" value="1"/>
</dbReference>
<organism evidence="2 3">
    <name type="scientific">Paenibacillus sedimenti</name>
    <dbReference type="NCBI Taxonomy" id="2770274"/>
    <lineage>
        <taxon>Bacteria</taxon>
        <taxon>Bacillati</taxon>
        <taxon>Bacillota</taxon>
        <taxon>Bacilli</taxon>
        <taxon>Bacillales</taxon>
        <taxon>Paenibacillaceae</taxon>
        <taxon>Paenibacillus</taxon>
    </lineage>
</organism>
<protein>
    <submittedName>
        <fullName evidence="2">YdcF family protein</fullName>
    </submittedName>
</protein>
<keyword evidence="3" id="KW-1185">Reference proteome</keyword>
<gene>
    <name evidence="2" type="ORF">ICC18_13725</name>
</gene>
<dbReference type="RefSeq" id="WP_188174979.1">
    <property type="nucleotide sequence ID" value="NZ_JACVVD010000004.1"/>
</dbReference>
<dbReference type="PANTHER" id="PTHR30336">
    <property type="entry name" value="INNER MEMBRANE PROTEIN, PROBABLE PERMEASE"/>
    <property type="match status" value="1"/>
</dbReference>
<dbReference type="InterPro" id="IPR014729">
    <property type="entry name" value="Rossmann-like_a/b/a_fold"/>
</dbReference>
<reference evidence="2" key="1">
    <citation type="submission" date="2020-09" db="EMBL/GenBank/DDBJ databases">
        <title>Draft Genome Sequence of Paenibacillus sp. WST5.</title>
        <authorList>
            <person name="Bao Z."/>
        </authorList>
    </citation>
    <scope>NUCLEOTIDE SEQUENCE</scope>
    <source>
        <strain evidence="2">WST5</strain>
    </source>
</reference>
<dbReference type="InterPro" id="IPR003848">
    <property type="entry name" value="DUF218"/>
</dbReference>
<evidence type="ECO:0000313" key="2">
    <source>
        <dbReference type="EMBL" id="MBD0381179.1"/>
    </source>
</evidence>
<accession>A0A926KS37</accession>
<comment type="caution">
    <text evidence="2">The sequence shown here is derived from an EMBL/GenBank/DDBJ whole genome shotgun (WGS) entry which is preliminary data.</text>
</comment>
<proteinExistence type="predicted"/>
<sequence length="241" mass="27506">MNKREGSTVKYVEVRRMWSKNHRLRRGILLFAVIGVLGAVSAGYINVRVERTGAKYIVTAEQAPKADTILVLGAYVHPDGKPSAMLHDRLQVALDLYRRQTSDKVLVSGDHGQKNYDEVNAMRTFMEKHDVEPENLFLDHAGFSTYESLYRARDIFKVHKVIIVTQEYHLKRAVYTARQMGMEAYGVAADLQTYRGMPKYATREVAARNKDFMLVHIFKPKPTYLGDEIPISGDGRLTRDQ</sequence>
<feature type="domain" description="DUF218" evidence="1">
    <location>
        <begin position="67"/>
        <end position="205"/>
    </location>
</feature>
<name>A0A926KS37_9BACL</name>
<dbReference type="PANTHER" id="PTHR30336:SF6">
    <property type="entry name" value="INTEGRAL MEMBRANE PROTEIN"/>
    <property type="match status" value="1"/>
</dbReference>
<dbReference type="CDD" id="cd06259">
    <property type="entry name" value="YdcF-like"/>
    <property type="match status" value="1"/>
</dbReference>
<dbReference type="Proteomes" id="UP000650466">
    <property type="component" value="Unassembled WGS sequence"/>
</dbReference>
<dbReference type="EMBL" id="JACVVD010000004">
    <property type="protein sequence ID" value="MBD0381179.1"/>
    <property type="molecule type" value="Genomic_DNA"/>
</dbReference>
<dbReference type="Gene3D" id="3.40.50.620">
    <property type="entry name" value="HUPs"/>
    <property type="match status" value="1"/>
</dbReference>
<dbReference type="GO" id="GO:0005886">
    <property type="term" value="C:plasma membrane"/>
    <property type="evidence" value="ECO:0007669"/>
    <property type="project" value="TreeGrafter"/>
</dbReference>